<proteinExistence type="predicted"/>
<dbReference type="GeneID" id="30204914"/>
<dbReference type="EMBL" id="KI894018">
    <property type="protein sequence ID" value="OCF29024.1"/>
    <property type="molecule type" value="Genomic_DNA"/>
</dbReference>
<evidence type="ECO:0000313" key="3">
    <source>
        <dbReference type="EMBL" id="WVW79867.1"/>
    </source>
</evidence>
<dbReference type="OrthoDB" id="10571416at2759"/>
<accession>A0A1B9GDC7</accession>
<feature type="region of interest" description="Disordered" evidence="1">
    <location>
        <begin position="1"/>
        <end position="109"/>
    </location>
</feature>
<feature type="compositionally biased region" description="Low complexity" evidence="1">
    <location>
        <begin position="238"/>
        <end position="248"/>
    </location>
</feature>
<keyword evidence="4" id="KW-1185">Reference proteome</keyword>
<dbReference type="Proteomes" id="UP000092730">
    <property type="component" value="Chromosome 1"/>
</dbReference>
<feature type="region of interest" description="Disordered" evidence="1">
    <location>
        <begin position="301"/>
        <end position="422"/>
    </location>
</feature>
<reference evidence="3" key="4">
    <citation type="submission" date="2024-02" db="EMBL/GenBank/DDBJ databases">
        <title>Comparative genomics of Cryptococcus and Kwoniella reveals pathogenesis evolution and contrasting modes of karyotype evolution via chromosome fusion or intercentromeric recombination.</title>
        <authorList>
            <person name="Coelho M.A."/>
            <person name="David-Palma M."/>
            <person name="Shea T."/>
            <person name="Bowers K."/>
            <person name="McGinley-Smith S."/>
            <person name="Mohammad A.W."/>
            <person name="Gnirke A."/>
            <person name="Yurkov A.M."/>
            <person name="Nowrousian M."/>
            <person name="Sun S."/>
            <person name="Cuomo C.A."/>
            <person name="Heitman J."/>
        </authorList>
    </citation>
    <scope>NUCLEOTIDE SEQUENCE</scope>
    <source>
        <strain evidence="3">CBS 10118</strain>
    </source>
</reference>
<dbReference type="EMBL" id="CP144541">
    <property type="protein sequence ID" value="WVW79867.1"/>
    <property type="molecule type" value="Genomic_DNA"/>
</dbReference>
<dbReference type="KEGG" id="kbi:30204914"/>
<feature type="region of interest" description="Disordered" evidence="1">
    <location>
        <begin position="123"/>
        <end position="158"/>
    </location>
</feature>
<feature type="compositionally biased region" description="Polar residues" evidence="1">
    <location>
        <begin position="406"/>
        <end position="417"/>
    </location>
</feature>
<dbReference type="RefSeq" id="XP_019050094.1">
    <property type="nucleotide sequence ID" value="XM_019187216.1"/>
</dbReference>
<reference evidence="2" key="1">
    <citation type="submission" date="2013-07" db="EMBL/GenBank/DDBJ databases">
        <title>The Genome Sequence of Cryptococcus bestiolae CBS10118.</title>
        <authorList>
            <consortium name="The Broad Institute Genome Sequencing Platform"/>
            <person name="Cuomo C."/>
            <person name="Litvintseva A."/>
            <person name="Chen Y."/>
            <person name="Heitman J."/>
            <person name="Sun S."/>
            <person name="Springer D."/>
            <person name="Dromer F."/>
            <person name="Young S.K."/>
            <person name="Zeng Q."/>
            <person name="Gargeya S."/>
            <person name="Fitzgerald M."/>
            <person name="Abouelleil A."/>
            <person name="Alvarado L."/>
            <person name="Berlin A.M."/>
            <person name="Chapman S.B."/>
            <person name="Dewar J."/>
            <person name="Goldberg J."/>
            <person name="Griggs A."/>
            <person name="Gujja S."/>
            <person name="Hansen M."/>
            <person name="Howarth C."/>
            <person name="Imamovic A."/>
            <person name="Larimer J."/>
            <person name="McCowan C."/>
            <person name="Murphy C."/>
            <person name="Pearson M."/>
            <person name="Priest M."/>
            <person name="Roberts A."/>
            <person name="Saif S."/>
            <person name="Shea T."/>
            <person name="Sykes S."/>
            <person name="Wortman J."/>
            <person name="Nusbaum C."/>
            <person name="Birren B."/>
        </authorList>
    </citation>
    <scope>NUCLEOTIDE SEQUENCE [LARGE SCALE GENOMIC DNA]</scope>
    <source>
        <strain evidence="2">CBS 10118</strain>
    </source>
</reference>
<dbReference type="VEuPathDB" id="FungiDB:I302_00515"/>
<evidence type="ECO:0000313" key="2">
    <source>
        <dbReference type="EMBL" id="OCF29024.1"/>
    </source>
</evidence>
<gene>
    <name evidence="2" type="ORF">I302_00515</name>
    <name evidence="3" type="ORF">I302_101837</name>
</gene>
<organism evidence="2">
    <name type="scientific">Kwoniella bestiolae CBS 10118</name>
    <dbReference type="NCBI Taxonomy" id="1296100"/>
    <lineage>
        <taxon>Eukaryota</taxon>
        <taxon>Fungi</taxon>
        <taxon>Dikarya</taxon>
        <taxon>Basidiomycota</taxon>
        <taxon>Agaricomycotina</taxon>
        <taxon>Tremellomycetes</taxon>
        <taxon>Tremellales</taxon>
        <taxon>Cryptococcaceae</taxon>
        <taxon>Kwoniella</taxon>
    </lineage>
</organism>
<dbReference type="AlphaFoldDB" id="A0A1B9GDC7"/>
<feature type="compositionally biased region" description="Low complexity" evidence="1">
    <location>
        <begin position="338"/>
        <end position="366"/>
    </location>
</feature>
<feature type="compositionally biased region" description="Basic residues" evidence="1">
    <location>
        <begin position="327"/>
        <end position="337"/>
    </location>
</feature>
<reference evidence="2" key="3">
    <citation type="submission" date="2014-01" db="EMBL/GenBank/DDBJ databases">
        <title>Evolution of pathogenesis and genome organization in the Tremellales.</title>
        <authorList>
            <person name="Cuomo C."/>
            <person name="Litvintseva A."/>
            <person name="Heitman J."/>
            <person name="Chen Y."/>
            <person name="Sun S."/>
            <person name="Springer D."/>
            <person name="Dromer F."/>
            <person name="Young S."/>
            <person name="Zeng Q."/>
            <person name="Chapman S."/>
            <person name="Gujja S."/>
            <person name="Saif S."/>
            <person name="Birren B."/>
        </authorList>
    </citation>
    <scope>NUCLEOTIDE SEQUENCE</scope>
    <source>
        <strain evidence="2">CBS 10118</strain>
    </source>
</reference>
<reference evidence="3" key="2">
    <citation type="submission" date="2013-07" db="EMBL/GenBank/DDBJ databases">
        <authorList>
            <consortium name="The Broad Institute Genome Sequencing Platform"/>
            <person name="Cuomo C."/>
            <person name="Litvintseva A."/>
            <person name="Chen Y."/>
            <person name="Heitman J."/>
            <person name="Sun S."/>
            <person name="Springer D."/>
            <person name="Dromer F."/>
            <person name="Young S.K."/>
            <person name="Zeng Q."/>
            <person name="Gargeya S."/>
            <person name="Fitzgerald M."/>
            <person name="Abouelleil A."/>
            <person name="Alvarado L."/>
            <person name="Berlin A.M."/>
            <person name="Chapman S.B."/>
            <person name="Dewar J."/>
            <person name="Goldberg J."/>
            <person name="Griggs A."/>
            <person name="Gujja S."/>
            <person name="Hansen M."/>
            <person name="Howarth C."/>
            <person name="Imamovic A."/>
            <person name="Larimer J."/>
            <person name="McCowan C."/>
            <person name="Murphy C."/>
            <person name="Pearson M."/>
            <person name="Priest M."/>
            <person name="Roberts A."/>
            <person name="Saif S."/>
            <person name="Shea T."/>
            <person name="Sykes S."/>
            <person name="Wortman J."/>
            <person name="Nusbaum C."/>
            <person name="Birren B."/>
        </authorList>
    </citation>
    <scope>NUCLEOTIDE SEQUENCE</scope>
    <source>
        <strain evidence="3">CBS 10118</strain>
    </source>
</reference>
<feature type="compositionally biased region" description="Basic and acidic residues" evidence="1">
    <location>
        <begin position="393"/>
        <end position="405"/>
    </location>
</feature>
<feature type="region of interest" description="Disordered" evidence="1">
    <location>
        <begin position="537"/>
        <end position="579"/>
    </location>
</feature>
<evidence type="ECO:0000256" key="1">
    <source>
        <dbReference type="SAM" id="MobiDB-lite"/>
    </source>
</evidence>
<protein>
    <submittedName>
        <fullName evidence="2">Uncharacterized protein</fullName>
    </submittedName>
</protein>
<sequence>MQRHNRPPQITIDQRDAPRRPSLSSVEIPELITHRRSSIPSGTPSEYPSVFAQDWGSPQGDIQTSPTYPHKAREALQQTSTDYFDQDVGNAIPTGAVSSTGGSKDPSFRRRLSIRFGRWTRLGRRDKAPSSESASPGVELSTMPAHPSAPKGDHKGKGRLMVMDDGQVFRQLSKDDHDIKRFSYYSDTVSLLGSSPGSQPDTISALHQHPPDSVIINGGLYTYDPVARGYVPFGQVESRPGSPTSSSRPPSPEDWFDMRSRTPPLVRLPSQRSLNQGDETRFYGSNRAAESAKSLASVLAESQNTSPIEQSGGVGAGLRLDTSGFKHPSRPNSRHSSYRASAASFTSTIPSSPSSPTGSSPKSPFSPRRRDSTARLLSSIDTLPEGDESEEEQVQKRAREIHPSSDDGNLTDMSATNRSREPLTGLALKKEAWRRFWYGKVKFDFGSGRLPAGSPSPVISPITGRTLMPEEYGYERKYRQMPFVAAEKVARFTDEERERVVADVEFLNSQPSTSRIRMQTYDPLSFQRRVQEAEARVRQNTSTSAGLPDEDAITAVQDQGLTHTEPSDTARPTLPRSSSISRLSRRFSVISNGSGRLFG</sequence>
<name>A0A1B9GDC7_9TREE</name>
<evidence type="ECO:0000313" key="4">
    <source>
        <dbReference type="Proteomes" id="UP000092730"/>
    </source>
</evidence>
<feature type="region of interest" description="Disordered" evidence="1">
    <location>
        <begin position="234"/>
        <end position="261"/>
    </location>
</feature>